<keyword evidence="8" id="KW-1185">Reference proteome</keyword>
<evidence type="ECO:0000256" key="1">
    <source>
        <dbReference type="ARBA" id="ARBA00005384"/>
    </source>
</evidence>
<dbReference type="SUPFAM" id="SSF46785">
    <property type="entry name" value="Winged helix' DNA-binding domain"/>
    <property type="match status" value="1"/>
</dbReference>
<evidence type="ECO:0000256" key="2">
    <source>
        <dbReference type="ARBA" id="ARBA00022898"/>
    </source>
</evidence>
<dbReference type="OrthoDB" id="594134at2"/>
<dbReference type="Pfam" id="PF00155">
    <property type="entry name" value="Aminotran_1_2"/>
    <property type="match status" value="1"/>
</dbReference>
<dbReference type="CDD" id="cd07377">
    <property type="entry name" value="WHTH_GntR"/>
    <property type="match status" value="1"/>
</dbReference>
<dbReference type="Pfam" id="PF00392">
    <property type="entry name" value="GntR"/>
    <property type="match status" value="1"/>
</dbReference>
<dbReference type="InterPro" id="IPR000524">
    <property type="entry name" value="Tscrpt_reg_HTH_GntR"/>
</dbReference>
<dbReference type="Gene3D" id="3.40.640.10">
    <property type="entry name" value="Type I PLP-dependent aspartate aminotransferase-like (Major domain)"/>
    <property type="match status" value="1"/>
</dbReference>
<evidence type="ECO:0000256" key="4">
    <source>
        <dbReference type="ARBA" id="ARBA00023125"/>
    </source>
</evidence>
<dbReference type="GO" id="GO:0030170">
    <property type="term" value="F:pyridoxal phosphate binding"/>
    <property type="evidence" value="ECO:0007669"/>
    <property type="project" value="InterPro"/>
</dbReference>
<dbReference type="InterPro" id="IPR015421">
    <property type="entry name" value="PyrdxlP-dep_Trfase_major"/>
</dbReference>
<dbReference type="EMBL" id="FNUT01000010">
    <property type="protein sequence ID" value="SEG59569.1"/>
    <property type="molecule type" value="Genomic_DNA"/>
</dbReference>
<dbReference type="GO" id="GO:0008483">
    <property type="term" value="F:transaminase activity"/>
    <property type="evidence" value="ECO:0007669"/>
    <property type="project" value="UniProtKB-KW"/>
</dbReference>
<evidence type="ECO:0000313" key="8">
    <source>
        <dbReference type="Proteomes" id="UP000236731"/>
    </source>
</evidence>
<dbReference type="AlphaFoldDB" id="A0A1H6BFQ8"/>
<comment type="similarity">
    <text evidence="1">In the C-terminal section; belongs to the class-I pyridoxal-phosphate-dependent aminotransferase family.</text>
</comment>
<organism evidence="7 8">
    <name type="scientific">Sphingobacterium lactis</name>
    <dbReference type="NCBI Taxonomy" id="797291"/>
    <lineage>
        <taxon>Bacteria</taxon>
        <taxon>Pseudomonadati</taxon>
        <taxon>Bacteroidota</taxon>
        <taxon>Sphingobacteriia</taxon>
        <taxon>Sphingobacteriales</taxon>
        <taxon>Sphingobacteriaceae</taxon>
        <taxon>Sphingobacterium</taxon>
    </lineage>
</organism>
<keyword evidence="5" id="KW-0804">Transcription</keyword>
<dbReference type="SUPFAM" id="SSF53383">
    <property type="entry name" value="PLP-dependent transferases"/>
    <property type="match status" value="1"/>
</dbReference>
<keyword evidence="2" id="KW-0663">Pyridoxal phosphate</keyword>
<keyword evidence="3" id="KW-0805">Transcription regulation</keyword>
<feature type="domain" description="HTH gntR-type" evidence="6">
    <location>
        <begin position="21"/>
        <end position="89"/>
    </location>
</feature>
<dbReference type="InterPro" id="IPR036390">
    <property type="entry name" value="WH_DNA-bd_sf"/>
</dbReference>
<name>A0A1H6BFQ8_9SPHI</name>
<dbReference type="PANTHER" id="PTHR46577">
    <property type="entry name" value="HTH-TYPE TRANSCRIPTIONAL REGULATORY PROTEIN GABR"/>
    <property type="match status" value="1"/>
</dbReference>
<dbReference type="CDD" id="cd00609">
    <property type="entry name" value="AAT_like"/>
    <property type="match status" value="1"/>
</dbReference>
<evidence type="ECO:0000256" key="5">
    <source>
        <dbReference type="ARBA" id="ARBA00023163"/>
    </source>
</evidence>
<dbReference type="InterPro" id="IPR051446">
    <property type="entry name" value="HTH_trans_reg/aminotransferase"/>
</dbReference>
<keyword evidence="4" id="KW-0238">DNA-binding</keyword>
<dbReference type="InterPro" id="IPR004839">
    <property type="entry name" value="Aminotransferase_I/II_large"/>
</dbReference>
<accession>A0A1H6BFQ8</accession>
<keyword evidence="7" id="KW-0808">Transferase</keyword>
<protein>
    <submittedName>
        <fullName evidence="7">GntR family transcriptional regulator / MocR family aminotransferase</fullName>
    </submittedName>
</protein>
<dbReference type="PANTHER" id="PTHR46577:SF1">
    <property type="entry name" value="HTH-TYPE TRANSCRIPTIONAL REGULATORY PROTEIN GABR"/>
    <property type="match status" value="1"/>
</dbReference>
<dbReference type="RefSeq" id="WP_103907212.1">
    <property type="nucleotide sequence ID" value="NZ_CP049246.1"/>
</dbReference>
<dbReference type="PROSITE" id="PS50949">
    <property type="entry name" value="HTH_GNTR"/>
    <property type="match status" value="1"/>
</dbReference>
<dbReference type="Gene3D" id="1.10.10.10">
    <property type="entry name" value="Winged helix-like DNA-binding domain superfamily/Winged helix DNA-binding domain"/>
    <property type="match status" value="1"/>
</dbReference>
<sequence>MNSPAEIPFRSFVQIDRQATLPIYLQIANQLIYAINLGKINPGVKLPGSRALGSLLEVHRNTITAVYDELYAQGWVEIKPNQGTFISAELPHQKGHKKLANAFPTNTGYPFRKSFLLESPFEQAHCAYQLTDGTPDIRLTQVDDLSRFYSANIKRKSNQSKMGYFQTDGSQYFKEQMKNYLHYSRGLQIDSKNILITRSTEMSLYIIAEILLEQGDTVVVSELSYFSANMIFQKSGSKIATVPLRADGLDLDALEELCKTQPIRMVYLTPQNHYPTTINHSPQKRMRLLQLASTYGFVLVEDDHEYDFQYDKQPSLPLISADKGGMVIYVSSFGKSLAPGFRTGFIVGPEDIMVEMRKHLGIIDRQGDILMEQALGEMIEEGAIHRHLKRSLKAYKQRRDHMALQLSLKLGHALDFQIPNGGLALWIRWKHPINLAKLAHLAKQRNLFIPKTLLYQTRDITAMRIGFGNLSLEEIDKTVDILQQSYEQLLLNQL</sequence>
<dbReference type="SMART" id="SM00345">
    <property type="entry name" value="HTH_GNTR"/>
    <property type="match status" value="1"/>
</dbReference>
<dbReference type="GO" id="GO:0003700">
    <property type="term" value="F:DNA-binding transcription factor activity"/>
    <property type="evidence" value="ECO:0007669"/>
    <property type="project" value="InterPro"/>
</dbReference>
<keyword evidence="7" id="KW-0032">Aminotransferase</keyword>
<dbReference type="GO" id="GO:0003677">
    <property type="term" value="F:DNA binding"/>
    <property type="evidence" value="ECO:0007669"/>
    <property type="project" value="UniProtKB-KW"/>
</dbReference>
<dbReference type="InterPro" id="IPR036388">
    <property type="entry name" value="WH-like_DNA-bd_sf"/>
</dbReference>
<proteinExistence type="inferred from homology"/>
<evidence type="ECO:0000313" key="7">
    <source>
        <dbReference type="EMBL" id="SEG59569.1"/>
    </source>
</evidence>
<dbReference type="InterPro" id="IPR015424">
    <property type="entry name" value="PyrdxlP-dep_Trfase"/>
</dbReference>
<reference evidence="8" key="1">
    <citation type="submission" date="2016-10" db="EMBL/GenBank/DDBJ databases">
        <authorList>
            <person name="Varghese N."/>
            <person name="Submissions S."/>
        </authorList>
    </citation>
    <scope>NUCLEOTIDE SEQUENCE [LARGE SCALE GENOMIC DNA]</scope>
    <source>
        <strain evidence="8">DSM 22361</strain>
    </source>
</reference>
<evidence type="ECO:0000256" key="3">
    <source>
        <dbReference type="ARBA" id="ARBA00023015"/>
    </source>
</evidence>
<gene>
    <name evidence="7" type="ORF">SAMN05421877_11085</name>
</gene>
<dbReference type="Proteomes" id="UP000236731">
    <property type="component" value="Unassembled WGS sequence"/>
</dbReference>
<evidence type="ECO:0000259" key="6">
    <source>
        <dbReference type="PROSITE" id="PS50949"/>
    </source>
</evidence>